<keyword evidence="1" id="KW-0472">Membrane</keyword>
<evidence type="ECO:0000313" key="2">
    <source>
        <dbReference type="EMBL" id="NBD27458.1"/>
    </source>
</evidence>
<name>A0ABW9XXJ7_9BACL</name>
<evidence type="ECO:0000313" key="3">
    <source>
        <dbReference type="Proteomes" id="UP000665561"/>
    </source>
</evidence>
<accession>A0ABW9XXJ7</accession>
<evidence type="ECO:0000256" key="1">
    <source>
        <dbReference type="SAM" id="Phobius"/>
    </source>
</evidence>
<proteinExistence type="predicted"/>
<protein>
    <submittedName>
        <fullName evidence="2">DUF2269 family protein</fullName>
    </submittedName>
</protein>
<comment type="caution">
    <text evidence="2">The sequence shown here is derived from an EMBL/GenBank/DDBJ whole genome shotgun (WGS) entry which is preliminary data.</text>
</comment>
<keyword evidence="1" id="KW-0812">Transmembrane</keyword>
<keyword evidence="3" id="KW-1185">Reference proteome</keyword>
<dbReference type="EMBL" id="JAAAMV010000027">
    <property type="protein sequence ID" value="NBD27458.1"/>
    <property type="molecule type" value="Genomic_DNA"/>
</dbReference>
<dbReference type="Pfam" id="PF10027">
    <property type="entry name" value="DUF2269"/>
    <property type="match status" value="1"/>
</dbReference>
<feature type="transmembrane region" description="Helical" evidence="1">
    <location>
        <begin position="128"/>
        <end position="149"/>
    </location>
</feature>
<feature type="transmembrane region" description="Helical" evidence="1">
    <location>
        <begin position="80"/>
        <end position="100"/>
    </location>
</feature>
<sequence length="153" mass="16687">MNTLLLLHLIGVVVFVGNIVTAAFWKVRADIGKNPVAIHAAVKSVMLADYAFTLPGLILIVVSGMLMAKQAQWPMHGMNWLTVSLLLFAVTGLIWLAVLVPLQRAMIRHSAASVESGRVTEAYKRASLQWAVFGIAATLLPIVIMYLMVSKSF</sequence>
<dbReference type="InterPro" id="IPR018729">
    <property type="entry name" value="DUF2269_transmembrane"/>
</dbReference>
<reference evidence="2 3" key="1">
    <citation type="submission" date="2020-01" db="EMBL/GenBank/DDBJ databases">
        <title>Paenibacillus soybeanensis sp. nov. isolated from the nodules of soybean (Glycine max(L.) Merr).</title>
        <authorList>
            <person name="Wang H."/>
        </authorList>
    </citation>
    <scope>NUCLEOTIDE SEQUENCE [LARGE SCALE GENOMIC DNA]</scope>
    <source>
        <strain evidence="2 3">T1</strain>
    </source>
</reference>
<keyword evidence="1" id="KW-1133">Transmembrane helix</keyword>
<dbReference type="RefSeq" id="WP_161746477.1">
    <property type="nucleotide sequence ID" value="NZ_JAAAMV010000027.1"/>
</dbReference>
<feature type="transmembrane region" description="Helical" evidence="1">
    <location>
        <begin position="6"/>
        <end position="25"/>
    </location>
</feature>
<gene>
    <name evidence="2" type="ORF">GT019_26600</name>
</gene>
<organism evidence="2 3">
    <name type="scientific">Paenibacillus glycinis</name>
    <dbReference type="NCBI Taxonomy" id="2697035"/>
    <lineage>
        <taxon>Bacteria</taxon>
        <taxon>Bacillati</taxon>
        <taxon>Bacillota</taxon>
        <taxon>Bacilli</taxon>
        <taxon>Bacillales</taxon>
        <taxon>Paenibacillaceae</taxon>
        <taxon>Paenibacillus</taxon>
    </lineage>
</organism>
<dbReference type="Proteomes" id="UP000665561">
    <property type="component" value="Unassembled WGS sequence"/>
</dbReference>
<feature type="transmembrane region" description="Helical" evidence="1">
    <location>
        <begin position="46"/>
        <end position="68"/>
    </location>
</feature>